<feature type="compositionally biased region" description="Polar residues" evidence="1">
    <location>
        <begin position="92"/>
        <end position="104"/>
    </location>
</feature>
<dbReference type="AlphaFoldDB" id="A0A6A3N665"/>
<protein>
    <submittedName>
        <fullName evidence="2">Uncharacterized protein</fullName>
    </submittedName>
</protein>
<name>A0A6A3N665_9STRA</name>
<feature type="compositionally biased region" description="Low complexity" evidence="1">
    <location>
        <begin position="191"/>
        <end position="202"/>
    </location>
</feature>
<feature type="compositionally biased region" description="Gly residues" evidence="1">
    <location>
        <begin position="57"/>
        <end position="86"/>
    </location>
</feature>
<reference evidence="2 3" key="1">
    <citation type="submission" date="2018-09" db="EMBL/GenBank/DDBJ databases">
        <title>Genomic investigation of the strawberry pathogen Phytophthora fragariae indicates pathogenicity is determined by transcriptional variation in three key races.</title>
        <authorList>
            <person name="Adams T.M."/>
            <person name="Armitage A.D."/>
            <person name="Sobczyk M.K."/>
            <person name="Bates H.J."/>
            <person name="Dunwell J.M."/>
            <person name="Nellist C.F."/>
            <person name="Harrison R.J."/>
        </authorList>
    </citation>
    <scope>NUCLEOTIDE SEQUENCE [LARGE SCALE GENOMIC DNA]</scope>
    <source>
        <strain evidence="2 3">SCRP324</strain>
    </source>
</reference>
<accession>A0A6A3N665</accession>
<feature type="compositionally biased region" description="Polar residues" evidence="1">
    <location>
        <begin position="121"/>
        <end position="132"/>
    </location>
</feature>
<gene>
    <name evidence="2" type="ORF">PR002_g6930</name>
</gene>
<evidence type="ECO:0000256" key="1">
    <source>
        <dbReference type="SAM" id="MobiDB-lite"/>
    </source>
</evidence>
<proteinExistence type="predicted"/>
<dbReference type="Proteomes" id="UP000435112">
    <property type="component" value="Unassembled WGS sequence"/>
</dbReference>
<comment type="caution">
    <text evidence="2">The sequence shown here is derived from an EMBL/GenBank/DDBJ whole genome shotgun (WGS) entry which is preliminary data.</text>
</comment>
<evidence type="ECO:0000313" key="2">
    <source>
        <dbReference type="EMBL" id="KAE9036753.1"/>
    </source>
</evidence>
<feature type="compositionally biased region" description="Polar residues" evidence="1">
    <location>
        <begin position="178"/>
        <end position="188"/>
    </location>
</feature>
<feature type="compositionally biased region" description="Low complexity" evidence="1">
    <location>
        <begin position="133"/>
        <end position="156"/>
    </location>
</feature>
<organism evidence="2 3">
    <name type="scientific">Phytophthora rubi</name>
    <dbReference type="NCBI Taxonomy" id="129364"/>
    <lineage>
        <taxon>Eukaryota</taxon>
        <taxon>Sar</taxon>
        <taxon>Stramenopiles</taxon>
        <taxon>Oomycota</taxon>
        <taxon>Peronosporomycetes</taxon>
        <taxon>Peronosporales</taxon>
        <taxon>Peronosporaceae</taxon>
        <taxon>Phytophthora</taxon>
    </lineage>
</organism>
<evidence type="ECO:0000313" key="3">
    <source>
        <dbReference type="Proteomes" id="UP000435112"/>
    </source>
</evidence>
<sequence>MASTSYSGGGQGQGPLGHGGDAQASGAGHQGGTAPGQQGVSVPDPLGSQGAELRAQGYGGGHHLPGQGGGLPDQGKGGHQDSGGGQPAPSLGQPQQVPPRQTGEQAWRAYREQRMLASQAPIVSSGVQVKTEQLQSQGQSSPASGQGQGQPTQSGQGQQGLGGYGPQLSDPYQGQPYGLSSQSTQQANPFAAGASSTPAPTTQYNSPYGARRTALRRLLHRVSRCRRLPSPRTEESLWPTCSVRGSASRTRSRSRLGKCRRYCPPLNNLSSPLGRVRLSRLHGHWRGRAKGEQL</sequence>
<feature type="region of interest" description="Disordered" evidence="1">
    <location>
        <begin position="1"/>
        <end position="209"/>
    </location>
</feature>
<feature type="compositionally biased region" description="Gly residues" evidence="1">
    <location>
        <begin position="7"/>
        <end position="20"/>
    </location>
</feature>
<dbReference type="EMBL" id="QXFU01000320">
    <property type="protein sequence ID" value="KAE9036753.1"/>
    <property type="molecule type" value="Genomic_DNA"/>
</dbReference>